<name>A0A0L7KM04_OPEBR</name>
<reference evidence="2 3" key="1">
    <citation type="journal article" date="2015" name="Genome Biol. Evol.">
        <title>The genome of winter moth (Operophtera brumata) provides a genomic perspective on sexual dimorphism and phenology.</title>
        <authorList>
            <person name="Derks M.F."/>
            <person name="Smit S."/>
            <person name="Salis L."/>
            <person name="Schijlen E."/>
            <person name="Bossers A."/>
            <person name="Mateman C."/>
            <person name="Pijl A.S."/>
            <person name="de Ridder D."/>
            <person name="Groenen M.A."/>
            <person name="Visser M.E."/>
            <person name="Megens H.J."/>
        </authorList>
    </citation>
    <scope>NUCLEOTIDE SEQUENCE [LARGE SCALE GENOMIC DNA]</scope>
    <source>
        <strain evidence="2">WM2013NL</strain>
        <tissue evidence="2">Head and thorax</tissue>
    </source>
</reference>
<organism evidence="2 3">
    <name type="scientific">Operophtera brumata</name>
    <name type="common">Winter moth</name>
    <name type="synonym">Phalaena brumata</name>
    <dbReference type="NCBI Taxonomy" id="104452"/>
    <lineage>
        <taxon>Eukaryota</taxon>
        <taxon>Metazoa</taxon>
        <taxon>Ecdysozoa</taxon>
        <taxon>Arthropoda</taxon>
        <taxon>Hexapoda</taxon>
        <taxon>Insecta</taxon>
        <taxon>Pterygota</taxon>
        <taxon>Neoptera</taxon>
        <taxon>Endopterygota</taxon>
        <taxon>Lepidoptera</taxon>
        <taxon>Glossata</taxon>
        <taxon>Ditrysia</taxon>
        <taxon>Geometroidea</taxon>
        <taxon>Geometridae</taxon>
        <taxon>Larentiinae</taxon>
        <taxon>Operophtera</taxon>
    </lineage>
</organism>
<evidence type="ECO:0000256" key="1">
    <source>
        <dbReference type="SAM" id="MobiDB-lite"/>
    </source>
</evidence>
<dbReference type="Proteomes" id="UP000037510">
    <property type="component" value="Unassembled WGS sequence"/>
</dbReference>
<accession>A0A0L7KM04</accession>
<evidence type="ECO:0000313" key="2">
    <source>
        <dbReference type="EMBL" id="KOB64338.1"/>
    </source>
</evidence>
<feature type="compositionally biased region" description="Basic and acidic residues" evidence="1">
    <location>
        <begin position="28"/>
        <end position="37"/>
    </location>
</feature>
<protein>
    <submittedName>
        <fullName evidence="2">Uncharacterized protein</fullName>
    </submittedName>
</protein>
<keyword evidence="3" id="KW-1185">Reference proteome</keyword>
<evidence type="ECO:0000313" key="3">
    <source>
        <dbReference type="Proteomes" id="UP000037510"/>
    </source>
</evidence>
<feature type="region of interest" description="Disordered" evidence="1">
    <location>
        <begin position="28"/>
        <end position="59"/>
    </location>
</feature>
<gene>
    <name evidence="2" type="ORF">OBRU01_24410</name>
</gene>
<feature type="non-terminal residue" evidence="2">
    <location>
        <position position="1"/>
    </location>
</feature>
<comment type="caution">
    <text evidence="2">The sequence shown here is derived from an EMBL/GenBank/DDBJ whole genome shotgun (WGS) entry which is preliminary data.</text>
</comment>
<dbReference type="EMBL" id="JTDY01008893">
    <property type="protein sequence ID" value="KOB64338.1"/>
    <property type="molecule type" value="Genomic_DNA"/>
</dbReference>
<feature type="region of interest" description="Disordered" evidence="1">
    <location>
        <begin position="83"/>
        <end position="106"/>
    </location>
</feature>
<sequence length="244" mass="28217">DQGYKSSSHTLPKVKYDLRDQDYVGKTFEKENAEPEKLPGIYKTNSANARKEETRDENEAIKPYNIGEIDIRQNKNDENQIRRENNSASRQLMQGYETKQKRSPKKTHFDFRKLPNGDDIRCIVRDDYYNNCPNMEDVTNYKEKKPTPEAAILGVTGGVELVPLLARRRRMARKARRRTPENIKAPDECEMPAKGEEMLRHHATWASLWGRPGHGAPQQRGRYARSNLARLLYVNPLSNYANAL</sequence>
<dbReference type="AlphaFoldDB" id="A0A0L7KM04"/>
<proteinExistence type="predicted"/>
<feature type="compositionally biased region" description="Basic and acidic residues" evidence="1">
    <location>
        <begin position="49"/>
        <end position="59"/>
    </location>
</feature>